<sequence length="642" mass="71086">MKNKYKKYFLSVAVCWLGLSGLQAQTNNVTGKLTDTYGNPISGAGVRVLNGKTDIEPTAKDGTFAISAKRGDFLEIETSDLKKKIVQVTDTFLSVVITGKDALIESGKDVFIPAFESTAAVSVFTGEQLMKSSAINPANAFYGLASGLTVLQNGGTEWENDPTMYIRGLGGLSGNSDVLILVDGFERPLNGLVRDDIESVQVLKDAAATALYGLRGANGVIVVNTKKGKYNDTEISVSYDHAFTSPVRLPKFVNASTYASAMNEARAYDGLDPMYNEYALQQFKSGADPYLYPNVNWVNEMFRDQGASNIYNVSIRGGGSKARYYGNLNMQNNYGFLRPESVYEDYKTQILFSKMNARINLDINVTPTTDFIVRMNGNIAERNYPGSSYDDLINYVYAVPSAAFPTKTESDNWGGSDIWPINPVARVAASGNTINHTRSLSSDAELKQRLDAFVKGLSISAKIGYDNYGNLFESTTRGYAYETTNITYDNAGLPANVQHSVQGKNEANKFDKGISNQWRRFNLEARANYNRVWEKSKLDATFVYSLEDQVIPGQNNTYNRMHYGLLAHYGYLNRYFIDGVFSVSGSNQLPPTNKFGYFPGVSGAWVLSEENFLKEVKPIDFLKLRASWGITGRDYRMLNIGR</sequence>
<dbReference type="InterPro" id="IPR039426">
    <property type="entry name" value="TonB-dep_rcpt-like"/>
</dbReference>
<keyword evidence="1" id="KW-1134">Transmembrane beta strand</keyword>
<name>A0A5M8NVM4_9BACT</name>
<keyword evidence="2" id="KW-0732">Signal</keyword>
<comment type="similarity">
    <text evidence="1">Belongs to the TonB-dependent receptor family.</text>
</comment>
<dbReference type="InterPro" id="IPR037066">
    <property type="entry name" value="Plug_dom_sf"/>
</dbReference>
<dbReference type="NCBIfam" id="TIGR04056">
    <property type="entry name" value="OMP_RagA_SusC"/>
    <property type="match status" value="1"/>
</dbReference>
<comment type="caution">
    <text evidence="4">The sequence shown here is derived from an EMBL/GenBank/DDBJ whole genome shotgun (WGS) entry which is preliminary data.</text>
</comment>
<keyword evidence="1" id="KW-0812">Transmembrane</keyword>
<dbReference type="PROSITE" id="PS52016">
    <property type="entry name" value="TONB_DEPENDENT_REC_3"/>
    <property type="match status" value="1"/>
</dbReference>
<gene>
    <name evidence="4" type="ORF">EZS26_002707</name>
</gene>
<dbReference type="NCBIfam" id="TIGR04057">
    <property type="entry name" value="SusC_RagA_signa"/>
    <property type="match status" value="1"/>
</dbReference>
<evidence type="ECO:0000313" key="5">
    <source>
        <dbReference type="Proteomes" id="UP000324575"/>
    </source>
</evidence>
<evidence type="ECO:0000256" key="1">
    <source>
        <dbReference type="PROSITE-ProRule" id="PRU01360"/>
    </source>
</evidence>
<dbReference type="Proteomes" id="UP000324575">
    <property type="component" value="Unassembled WGS sequence"/>
</dbReference>
<dbReference type="InterPro" id="IPR012910">
    <property type="entry name" value="Plug_dom"/>
</dbReference>
<protein>
    <submittedName>
        <fullName evidence="4">TonB-dependent receptor SusC</fullName>
    </submittedName>
</protein>
<dbReference type="AlphaFoldDB" id="A0A5M8NVM4"/>
<dbReference type="InterPro" id="IPR023996">
    <property type="entry name" value="TonB-dep_OMP_SusC/RagA"/>
</dbReference>
<organism evidence="4 5">
    <name type="scientific">Candidatus Ordinivivax streblomastigis</name>
    <dbReference type="NCBI Taxonomy" id="2540710"/>
    <lineage>
        <taxon>Bacteria</taxon>
        <taxon>Pseudomonadati</taxon>
        <taxon>Bacteroidota</taxon>
        <taxon>Bacteroidia</taxon>
        <taxon>Bacteroidales</taxon>
        <taxon>Candidatus Ordinivivax</taxon>
    </lineage>
</organism>
<keyword evidence="1" id="KW-0998">Cell outer membrane</keyword>
<feature type="chain" id="PRO_5024455255" evidence="2">
    <location>
        <begin position="25"/>
        <end position="642"/>
    </location>
</feature>
<proteinExistence type="inferred from homology"/>
<evidence type="ECO:0000259" key="3">
    <source>
        <dbReference type="Pfam" id="PF07715"/>
    </source>
</evidence>
<evidence type="ECO:0000313" key="4">
    <source>
        <dbReference type="EMBL" id="KAA6301141.1"/>
    </source>
</evidence>
<dbReference type="GO" id="GO:0009279">
    <property type="term" value="C:cell outer membrane"/>
    <property type="evidence" value="ECO:0007669"/>
    <property type="project" value="UniProtKB-SubCell"/>
</dbReference>
<feature type="domain" description="TonB-dependent receptor plug" evidence="3">
    <location>
        <begin position="115"/>
        <end position="220"/>
    </location>
</feature>
<dbReference type="Pfam" id="PF07715">
    <property type="entry name" value="Plug"/>
    <property type="match status" value="1"/>
</dbReference>
<dbReference type="Gene3D" id="2.170.130.10">
    <property type="entry name" value="TonB-dependent receptor, plug domain"/>
    <property type="match status" value="1"/>
</dbReference>
<dbReference type="SUPFAM" id="SSF56935">
    <property type="entry name" value="Porins"/>
    <property type="match status" value="1"/>
</dbReference>
<reference evidence="4 5" key="1">
    <citation type="submission" date="2019-03" db="EMBL/GenBank/DDBJ databases">
        <title>Single cell metagenomics reveals metabolic interactions within the superorganism composed of flagellate Streblomastix strix and complex community of Bacteroidetes bacteria on its surface.</title>
        <authorList>
            <person name="Treitli S.C."/>
            <person name="Kolisko M."/>
            <person name="Husnik F."/>
            <person name="Keeling P."/>
            <person name="Hampl V."/>
        </authorList>
    </citation>
    <scope>NUCLEOTIDE SEQUENCE [LARGE SCALE GENOMIC DNA]</scope>
    <source>
        <strain evidence="4">St1</strain>
    </source>
</reference>
<keyword evidence="1" id="KW-0472">Membrane</keyword>
<evidence type="ECO:0000256" key="2">
    <source>
        <dbReference type="SAM" id="SignalP"/>
    </source>
</evidence>
<dbReference type="InterPro" id="IPR023997">
    <property type="entry name" value="TonB-dep_OMP_SusC/RagA_CS"/>
</dbReference>
<keyword evidence="4" id="KW-0675">Receptor</keyword>
<feature type="signal peptide" evidence="2">
    <location>
        <begin position="1"/>
        <end position="24"/>
    </location>
</feature>
<accession>A0A5M8NVM4</accession>
<keyword evidence="1" id="KW-0813">Transport</keyword>
<dbReference type="EMBL" id="SNRX01000026">
    <property type="protein sequence ID" value="KAA6301141.1"/>
    <property type="molecule type" value="Genomic_DNA"/>
</dbReference>
<comment type="subcellular location">
    <subcellularLocation>
        <location evidence="1">Cell outer membrane</location>
        <topology evidence="1">Multi-pass membrane protein</topology>
    </subcellularLocation>
</comment>